<keyword evidence="6" id="KW-1185">Reference proteome</keyword>
<feature type="compositionally biased region" description="Polar residues" evidence="3">
    <location>
        <begin position="1"/>
        <end position="10"/>
    </location>
</feature>
<dbReference type="GO" id="GO:0005524">
    <property type="term" value="F:ATP binding"/>
    <property type="evidence" value="ECO:0007669"/>
    <property type="project" value="InterPro"/>
</dbReference>
<dbReference type="Pfam" id="PF00772">
    <property type="entry name" value="DnaB"/>
    <property type="match status" value="1"/>
</dbReference>
<dbReference type="InterPro" id="IPR007693">
    <property type="entry name" value="DNA_helicase_DnaB-like_N"/>
</dbReference>
<dbReference type="GO" id="GO:0006260">
    <property type="term" value="P:DNA replication"/>
    <property type="evidence" value="ECO:0007669"/>
    <property type="project" value="UniProtKB-KW"/>
</dbReference>
<evidence type="ECO:0000259" key="4">
    <source>
        <dbReference type="Pfam" id="PF00772"/>
    </source>
</evidence>
<dbReference type="SUPFAM" id="SSF48024">
    <property type="entry name" value="N-terminal domain of DnaB helicase"/>
    <property type="match status" value="1"/>
</dbReference>
<dbReference type="Gene3D" id="1.10.860.10">
    <property type="entry name" value="DNAb Helicase, Chain A"/>
    <property type="match status" value="1"/>
</dbReference>
<evidence type="ECO:0000256" key="3">
    <source>
        <dbReference type="SAM" id="MobiDB-lite"/>
    </source>
</evidence>
<keyword evidence="1" id="KW-0235">DNA replication</keyword>
<dbReference type="InterPro" id="IPR036185">
    <property type="entry name" value="DNA_heli_DnaB-like_N_sf"/>
</dbReference>
<name>A0A426Q444_9CORY</name>
<evidence type="ECO:0000256" key="2">
    <source>
        <dbReference type="ARBA" id="ARBA00023125"/>
    </source>
</evidence>
<dbReference type="AlphaFoldDB" id="A0A426Q444"/>
<accession>A0A426Q444</accession>
<dbReference type="InterPro" id="IPR016136">
    <property type="entry name" value="DNA_helicase_N/primase_C"/>
</dbReference>
<sequence>MMENTGNGQIDSLACDEPTAPGPEVPAGVDAEAMLLSCLLWVDDIPAGAVAYVLDYLHPKDFCSPYSGALFGVMRTLASEGQVVNAEQVARWVRENPDGVDVTWPAGGACEVMVADLAGLGGVPAAVVYWADEVLGRSYRRQFTAATTYLSQVGQSAPEADLFDILAEVGAAQRWAKARRDGFIPGLPGGGQADQDGHVQARGELAEMFTALGEIAARNQRRKDADTTIAGGYAA</sequence>
<evidence type="ECO:0000313" key="5">
    <source>
        <dbReference type="EMBL" id="RRQ03551.1"/>
    </source>
</evidence>
<comment type="caution">
    <text evidence="5">The sequence shown here is derived from an EMBL/GenBank/DDBJ whole genome shotgun (WGS) entry which is preliminary data.</text>
</comment>
<dbReference type="Proteomes" id="UP000278422">
    <property type="component" value="Unassembled WGS sequence"/>
</dbReference>
<gene>
    <name evidence="5" type="ORF">CXF42_07025</name>
</gene>
<keyword evidence="2" id="KW-0238">DNA-binding</keyword>
<evidence type="ECO:0000256" key="1">
    <source>
        <dbReference type="ARBA" id="ARBA00022705"/>
    </source>
</evidence>
<dbReference type="EMBL" id="PQNQ01000017">
    <property type="protein sequence ID" value="RRQ03551.1"/>
    <property type="molecule type" value="Genomic_DNA"/>
</dbReference>
<evidence type="ECO:0000313" key="6">
    <source>
        <dbReference type="Proteomes" id="UP000278422"/>
    </source>
</evidence>
<dbReference type="GO" id="GO:0003677">
    <property type="term" value="F:DNA binding"/>
    <property type="evidence" value="ECO:0007669"/>
    <property type="project" value="UniProtKB-KW"/>
</dbReference>
<reference evidence="5 6" key="1">
    <citation type="submission" date="2018-01" db="EMBL/GenBank/DDBJ databases">
        <title>Twenty Corynebacterium bovis Genomes.</title>
        <authorList>
            <person name="Gulvik C.A."/>
        </authorList>
    </citation>
    <scope>NUCLEOTIDE SEQUENCE [LARGE SCALE GENOMIC DNA]</scope>
    <source>
        <strain evidence="5 6">16-2004</strain>
    </source>
</reference>
<dbReference type="GO" id="GO:0003678">
    <property type="term" value="F:DNA helicase activity"/>
    <property type="evidence" value="ECO:0007669"/>
    <property type="project" value="InterPro"/>
</dbReference>
<protein>
    <recommendedName>
        <fullName evidence="4">DNA helicase DnaB-like N-terminal domain-containing protein</fullName>
    </recommendedName>
</protein>
<feature type="region of interest" description="Disordered" evidence="3">
    <location>
        <begin position="1"/>
        <end position="26"/>
    </location>
</feature>
<feature type="domain" description="DNA helicase DnaB-like N-terminal" evidence="4">
    <location>
        <begin position="26"/>
        <end position="98"/>
    </location>
</feature>
<organism evidence="5 6">
    <name type="scientific">Corynebacterium bovis</name>
    <dbReference type="NCBI Taxonomy" id="36808"/>
    <lineage>
        <taxon>Bacteria</taxon>
        <taxon>Bacillati</taxon>
        <taxon>Actinomycetota</taxon>
        <taxon>Actinomycetes</taxon>
        <taxon>Mycobacteriales</taxon>
        <taxon>Corynebacteriaceae</taxon>
        <taxon>Corynebacterium</taxon>
    </lineage>
</organism>
<proteinExistence type="predicted"/>